<dbReference type="Pfam" id="PF00156">
    <property type="entry name" value="Pribosyltran"/>
    <property type="match status" value="1"/>
</dbReference>
<dbReference type="OrthoDB" id="324294at2"/>
<evidence type="ECO:0000313" key="5">
    <source>
        <dbReference type="EMBL" id="PZA15105.1"/>
    </source>
</evidence>
<dbReference type="PANTHER" id="PTHR10210">
    <property type="entry name" value="RIBOSE-PHOSPHATE DIPHOSPHOKINASE FAMILY MEMBER"/>
    <property type="match status" value="1"/>
</dbReference>
<proteinExistence type="inferred from homology"/>
<dbReference type="CDD" id="cd06223">
    <property type="entry name" value="PRTases_typeI"/>
    <property type="match status" value="1"/>
</dbReference>
<keyword evidence="1 2" id="KW-0545">Nucleotide biosynthesis</keyword>
<dbReference type="GO" id="GO:0004749">
    <property type="term" value="F:ribose phosphate diphosphokinase activity"/>
    <property type="evidence" value="ECO:0007669"/>
    <property type="project" value="TreeGrafter"/>
</dbReference>
<dbReference type="InterPro" id="IPR000836">
    <property type="entry name" value="PRTase_dom"/>
</dbReference>
<evidence type="ECO:0000259" key="3">
    <source>
        <dbReference type="Pfam" id="PF00156"/>
    </source>
</evidence>
<comment type="caution">
    <text evidence="5">The sequence shown here is derived from an EMBL/GenBank/DDBJ whole genome shotgun (WGS) entry which is preliminary data.</text>
</comment>
<dbReference type="NCBIfam" id="NF005537">
    <property type="entry name" value="PRK07199.1"/>
    <property type="match status" value="1"/>
</dbReference>
<accession>A0A323UR43</accession>
<dbReference type="Pfam" id="PF13793">
    <property type="entry name" value="Pribosyltran_N"/>
    <property type="match status" value="1"/>
</dbReference>
<dbReference type="GO" id="GO:0006164">
    <property type="term" value="P:purine nucleotide biosynthetic process"/>
    <property type="evidence" value="ECO:0007669"/>
    <property type="project" value="TreeGrafter"/>
</dbReference>
<sequence>MTGVLLYFEDETGLALRLAEAAGLEARRVECHRFPDGELRLRLPEVLPQNLVVLRGLQLPNDKLIELLLVARSARQRGVHRIVLVCPYLAYMRQDMAFAPGEVVSQQVIGGFLAGLFDAVLTVDPHLHRVSSLAEVMPGCQAIALSGAPLLAELVAERRPDALLLGPDGESAQWVSVAAAHAGLDHAVCTKVRHGDCEVAIELPRVPLAGRKVVLVDDVASSGHTLAVAARLALQAGAVSVDVAVTHALFAGAALQNVQDAGVGEIWSTDSVAHSTNVVSVAPMFACALDQLHRGGR</sequence>
<organism evidence="5 6">
    <name type="scientific">Parazoarcus communis SWub3 = DSM 12120</name>
    <dbReference type="NCBI Taxonomy" id="1121029"/>
    <lineage>
        <taxon>Bacteria</taxon>
        <taxon>Pseudomonadati</taxon>
        <taxon>Pseudomonadota</taxon>
        <taxon>Betaproteobacteria</taxon>
        <taxon>Rhodocyclales</taxon>
        <taxon>Zoogloeaceae</taxon>
        <taxon>Parazoarcus</taxon>
    </lineage>
</organism>
<dbReference type="SMART" id="SM01400">
    <property type="entry name" value="Pribosyltran_N"/>
    <property type="match status" value="1"/>
</dbReference>
<dbReference type="Proteomes" id="UP000248259">
    <property type="component" value="Unassembled WGS sequence"/>
</dbReference>
<evidence type="ECO:0000256" key="1">
    <source>
        <dbReference type="ARBA" id="ARBA00022727"/>
    </source>
</evidence>
<name>A0A323UR43_9RHOO</name>
<dbReference type="GO" id="GO:0002189">
    <property type="term" value="C:ribose phosphate diphosphokinase complex"/>
    <property type="evidence" value="ECO:0007669"/>
    <property type="project" value="TreeGrafter"/>
</dbReference>
<dbReference type="EMBL" id="QKOE01000017">
    <property type="protein sequence ID" value="PZA15105.1"/>
    <property type="molecule type" value="Genomic_DNA"/>
</dbReference>
<dbReference type="GO" id="GO:0005737">
    <property type="term" value="C:cytoplasm"/>
    <property type="evidence" value="ECO:0007669"/>
    <property type="project" value="TreeGrafter"/>
</dbReference>
<dbReference type="PANTHER" id="PTHR10210:SF41">
    <property type="entry name" value="RIBOSE-PHOSPHATE PYROPHOSPHOKINASE 1, CHLOROPLASTIC"/>
    <property type="match status" value="1"/>
</dbReference>
<dbReference type="InterPro" id="IPR005946">
    <property type="entry name" value="Rib-P_diPkinase"/>
</dbReference>
<evidence type="ECO:0000259" key="4">
    <source>
        <dbReference type="Pfam" id="PF13793"/>
    </source>
</evidence>
<dbReference type="SUPFAM" id="SSF53271">
    <property type="entry name" value="PRTase-like"/>
    <property type="match status" value="2"/>
</dbReference>
<dbReference type="GO" id="GO:0000287">
    <property type="term" value="F:magnesium ion binding"/>
    <property type="evidence" value="ECO:0007669"/>
    <property type="project" value="InterPro"/>
</dbReference>
<evidence type="ECO:0000256" key="2">
    <source>
        <dbReference type="RuleBase" id="RU004324"/>
    </source>
</evidence>
<dbReference type="GO" id="GO:0006015">
    <property type="term" value="P:5-phosphoribose 1-diphosphate biosynthetic process"/>
    <property type="evidence" value="ECO:0007669"/>
    <property type="project" value="TreeGrafter"/>
</dbReference>
<evidence type="ECO:0000313" key="6">
    <source>
        <dbReference type="Proteomes" id="UP000248259"/>
    </source>
</evidence>
<dbReference type="InterPro" id="IPR029099">
    <property type="entry name" value="Pribosyltran_N"/>
</dbReference>
<dbReference type="Gene3D" id="3.40.50.2020">
    <property type="match status" value="2"/>
</dbReference>
<feature type="domain" description="Phosphoribosyltransferase" evidence="3">
    <location>
        <begin position="150"/>
        <end position="248"/>
    </location>
</feature>
<gene>
    <name evidence="5" type="ORF">DNK49_18235</name>
</gene>
<dbReference type="RefSeq" id="WP_110527897.1">
    <property type="nucleotide sequence ID" value="NZ_QKOE01000017.1"/>
</dbReference>
<keyword evidence="6" id="KW-1185">Reference proteome</keyword>
<dbReference type="InterPro" id="IPR029057">
    <property type="entry name" value="PRTase-like"/>
</dbReference>
<comment type="similarity">
    <text evidence="2">Belongs to the ribose-phosphate pyrophosphokinase family.</text>
</comment>
<dbReference type="NCBIfam" id="TIGR01251">
    <property type="entry name" value="ribP_PPkin"/>
    <property type="match status" value="1"/>
</dbReference>
<reference evidence="5 6" key="1">
    <citation type="submission" date="2018-06" db="EMBL/GenBank/DDBJ databases">
        <title>Azoarcus communis strain SWub3 genome.</title>
        <authorList>
            <person name="Zorraquino Salvo V."/>
            <person name="Toubiana D."/>
            <person name="Blumwald E."/>
        </authorList>
    </citation>
    <scope>NUCLEOTIDE SEQUENCE [LARGE SCALE GENOMIC DNA]</scope>
    <source>
        <strain evidence="5 6">SWub3</strain>
    </source>
</reference>
<feature type="domain" description="Ribose-phosphate pyrophosphokinase N-terminal" evidence="4">
    <location>
        <begin position="7"/>
        <end position="109"/>
    </location>
</feature>
<dbReference type="AlphaFoldDB" id="A0A323UR43"/>
<protein>
    <submittedName>
        <fullName evidence="5">Phosphoribosylpyrophosphate synthetase</fullName>
    </submittedName>
</protein>